<feature type="region of interest" description="Disordered" evidence="1">
    <location>
        <begin position="195"/>
        <end position="214"/>
    </location>
</feature>
<evidence type="ECO:0000313" key="3">
    <source>
        <dbReference type="Proteomes" id="UP000238392"/>
    </source>
</evidence>
<gene>
    <name evidence="2" type="ORF">CLV74_105159</name>
</gene>
<dbReference type="InterPro" id="IPR021848">
    <property type="entry name" value="HODM_asu-like"/>
</dbReference>
<comment type="caution">
    <text evidence="2">The sequence shown here is derived from an EMBL/GenBank/DDBJ whole genome shotgun (WGS) entry which is preliminary data.</text>
</comment>
<dbReference type="Pfam" id="PF11927">
    <property type="entry name" value="HODM_asu-like"/>
    <property type="match status" value="1"/>
</dbReference>
<organism evidence="2 3">
    <name type="scientific">Donghicola tyrosinivorans</name>
    <dbReference type="NCBI Taxonomy" id="1652492"/>
    <lineage>
        <taxon>Bacteria</taxon>
        <taxon>Pseudomonadati</taxon>
        <taxon>Pseudomonadota</taxon>
        <taxon>Alphaproteobacteria</taxon>
        <taxon>Rhodobacterales</taxon>
        <taxon>Roseobacteraceae</taxon>
        <taxon>Donghicola</taxon>
    </lineage>
</organism>
<reference evidence="2 3" key="1">
    <citation type="submission" date="2018-03" db="EMBL/GenBank/DDBJ databases">
        <title>Genomic Encyclopedia of Archaeal and Bacterial Type Strains, Phase II (KMG-II): from individual species to whole genera.</title>
        <authorList>
            <person name="Goeker M."/>
        </authorList>
    </citation>
    <scope>NUCLEOTIDE SEQUENCE [LARGE SCALE GENOMIC DNA]</scope>
    <source>
        <strain evidence="2 3">DSM 100212</strain>
    </source>
</reference>
<keyword evidence="3" id="KW-1185">Reference proteome</keyword>
<dbReference type="AlphaFoldDB" id="A0A2T0WU13"/>
<dbReference type="EMBL" id="PVTQ01000005">
    <property type="protein sequence ID" value="PRY90178.1"/>
    <property type="molecule type" value="Genomic_DNA"/>
</dbReference>
<proteinExistence type="predicted"/>
<accession>A0A2T0WU13</accession>
<dbReference type="Proteomes" id="UP000238392">
    <property type="component" value="Unassembled WGS sequence"/>
</dbReference>
<evidence type="ECO:0000313" key="2">
    <source>
        <dbReference type="EMBL" id="PRY90178.1"/>
    </source>
</evidence>
<dbReference type="RefSeq" id="WP_106263995.1">
    <property type="nucleotide sequence ID" value="NZ_PVTQ01000005.1"/>
</dbReference>
<evidence type="ECO:0000256" key="1">
    <source>
        <dbReference type="SAM" id="MobiDB-lite"/>
    </source>
</evidence>
<sequence length="246" mass="27674">MQDQPILHKSIPFEAQPSLPGIQPLKDGDWLWVDEVYAAQMALRDQLIANQPEAVHHMSDEASEAARELLALALDELRKKDGFIVAEEQVTRPDGRKISLDWSVPLLTLGQISQADYCILQKPESSDEHILTAAILCFPSSWMLSEKAGRPLTDIHIPVPQYDAELAKRVQRLFDGVQVGRPLWRANTLWHSNPTLHQPKSKLKPRRPEDAGAAYRRSERQVIFRLPESGAVVFSIHTFQIANPAG</sequence>
<name>A0A2T0WU13_9RHOB</name>
<dbReference type="OrthoDB" id="5242510at2"/>
<protein>
    <submittedName>
        <fullName evidence="2">Uncharacterized protein DUF3445</fullName>
    </submittedName>
</protein>